<feature type="transmembrane region" description="Helical" evidence="1">
    <location>
        <begin position="195"/>
        <end position="214"/>
    </location>
</feature>
<proteinExistence type="predicted"/>
<accession>A0A562U9Q4</accession>
<sequence>MEQEYITSTGYKILYAVFALVLLVGSIIMLANVAKSVNGAEALLIFAVVAFAGAVAIAINLYKRKVIVSDESVSYYSIWGSKEFLKADIKGFRVAEKAIYIESVVDGYGKITIRDYASIGSYKELIQWLNEHFADLNAVDYDAERNEILQDTSLGRTEEDRDSVLKKSRQLTMYYGFGGMGLFFFTAYAHMTNPILAIVTLLYPIAGIVIMGTSKGIIRLFAKKNSAYPAIFTGLFLSSMAAVIQALLNADILSYDNLWMPAIVFAVICFAVLYYLSVKKANATLGSQIIFIILTSAILGFGSSLLMNCALDQSSPQVYAATVTDAHISHGKSTTYHIVIGQWGPHQKEENVAVPASFYYKVQVGGQVNVNLKKGLLNVPWFYLTK</sequence>
<dbReference type="AlphaFoldDB" id="A0A562U9Q4"/>
<keyword evidence="3" id="KW-1185">Reference proteome</keyword>
<evidence type="ECO:0000256" key="1">
    <source>
        <dbReference type="SAM" id="Phobius"/>
    </source>
</evidence>
<feature type="transmembrane region" description="Helical" evidence="1">
    <location>
        <begin position="43"/>
        <end position="62"/>
    </location>
</feature>
<dbReference type="OrthoDB" id="5936019at2"/>
<feature type="transmembrane region" description="Helical" evidence="1">
    <location>
        <begin position="171"/>
        <end position="189"/>
    </location>
</feature>
<comment type="caution">
    <text evidence="2">The sequence shown here is derived from an EMBL/GenBank/DDBJ whole genome shotgun (WGS) entry which is preliminary data.</text>
</comment>
<evidence type="ECO:0000313" key="2">
    <source>
        <dbReference type="EMBL" id="TWJ02570.1"/>
    </source>
</evidence>
<feature type="transmembrane region" description="Helical" evidence="1">
    <location>
        <begin position="12"/>
        <end position="31"/>
    </location>
</feature>
<feature type="transmembrane region" description="Helical" evidence="1">
    <location>
        <begin position="226"/>
        <end position="246"/>
    </location>
</feature>
<organism evidence="2 3">
    <name type="scientific">Mucilaginibacter frigoritolerans</name>
    <dbReference type="NCBI Taxonomy" id="652788"/>
    <lineage>
        <taxon>Bacteria</taxon>
        <taxon>Pseudomonadati</taxon>
        <taxon>Bacteroidota</taxon>
        <taxon>Sphingobacteriia</taxon>
        <taxon>Sphingobacteriales</taxon>
        <taxon>Sphingobacteriaceae</taxon>
        <taxon>Mucilaginibacter</taxon>
    </lineage>
</organism>
<name>A0A562U9Q4_9SPHI</name>
<keyword evidence="1" id="KW-0472">Membrane</keyword>
<reference evidence="2 3" key="1">
    <citation type="submission" date="2019-07" db="EMBL/GenBank/DDBJ databases">
        <title>Genomic Encyclopedia of Archaeal and Bacterial Type Strains, Phase II (KMG-II): from individual species to whole genera.</title>
        <authorList>
            <person name="Goeker M."/>
        </authorList>
    </citation>
    <scope>NUCLEOTIDE SEQUENCE [LARGE SCALE GENOMIC DNA]</scope>
    <source>
        <strain evidence="2 3">ATCC BAA-1854</strain>
    </source>
</reference>
<dbReference type="EMBL" id="VLLI01000003">
    <property type="protein sequence ID" value="TWJ02570.1"/>
    <property type="molecule type" value="Genomic_DNA"/>
</dbReference>
<keyword evidence="1" id="KW-0812">Transmembrane</keyword>
<feature type="transmembrane region" description="Helical" evidence="1">
    <location>
        <begin position="289"/>
        <end position="307"/>
    </location>
</feature>
<gene>
    <name evidence="2" type="ORF">JN11_01543</name>
</gene>
<evidence type="ECO:0000313" key="3">
    <source>
        <dbReference type="Proteomes" id="UP000317010"/>
    </source>
</evidence>
<feature type="transmembrane region" description="Helical" evidence="1">
    <location>
        <begin position="258"/>
        <end position="277"/>
    </location>
</feature>
<protein>
    <submittedName>
        <fullName evidence="2">Uncharacterized protein</fullName>
    </submittedName>
</protein>
<keyword evidence="1" id="KW-1133">Transmembrane helix</keyword>
<dbReference type="Proteomes" id="UP000317010">
    <property type="component" value="Unassembled WGS sequence"/>
</dbReference>
<dbReference type="RefSeq" id="WP_144911280.1">
    <property type="nucleotide sequence ID" value="NZ_VLLI01000003.1"/>
</dbReference>